<organism evidence="3 4">
    <name type="scientific">Splendidivirga corallicola</name>
    <dbReference type="NCBI Taxonomy" id="3051826"/>
    <lineage>
        <taxon>Bacteria</taxon>
        <taxon>Pseudomonadati</taxon>
        <taxon>Bacteroidota</taxon>
        <taxon>Cytophagia</taxon>
        <taxon>Cytophagales</taxon>
        <taxon>Splendidivirgaceae</taxon>
        <taxon>Splendidivirga</taxon>
    </lineage>
</organism>
<accession>A0ABT8KKD1</accession>
<keyword evidence="2" id="KW-0732">Signal</keyword>
<evidence type="ECO:0000313" key="4">
    <source>
        <dbReference type="Proteomes" id="UP001172082"/>
    </source>
</evidence>
<dbReference type="PROSITE" id="PS51257">
    <property type="entry name" value="PROKAR_LIPOPROTEIN"/>
    <property type="match status" value="1"/>
</dbReference>
<protein>
    <submittedName>
        <fullName evidence="3">Uncharacterized protein</fullName>
    </submittedName>
</protein>
<evidence type="ECO:0000313" key="3">
    <source>
        <dbReference type="EMBL" id="MDN5201171.1"/>
    </source>
</evidence>
<reference evidence="3" key="1">
    <citation type="submission" date="2023-06" db="EMBL/GenBank/DDBJ databases">
        <title>Genomic of Parafulvivirga corallium.</title>
        <authorList>
            <person name="Wang G."/>
        </authorList>
    </citation>
    <scope>NUCLEOTIDE SEQUENCE</scope>
    <source>
        <strain evidence="3">BMA10</strain>
    </source>
</reference>
<dbReference type="EMBL" id="JAUJEA010000002">
    <property type="protein sequence ID" value="MDN5201171.1"/>
    <property type="molecule type" value="Genomic_DNA"/>
</dbReference>
<name>A0ABT8KKD1_9BACT</name>
<evidence type="ECO:0000256" key="2">
    <source>
        <dbReference type="SAM" id="SignalP"/>
    </source>
</evidence>
<proteinExistence type="predicted"/>
<dbReference type="Proteomes" id="UP001172082">
    <property type="component" value="Unassembled WGS sequence"/>
</dbReference>
<feature type="chain" id="PRO_5046509365" evidence="2">
    <location>
        <begin position="20"/>
        <end position="460"/>
    </location>
</feature>
<evidence type="ECO:0000256" key="1">
    <source>
        <dbReference type="SAM" id="MobiDB-lite"/>
    </source>
</evidence>
<dbReference type="RefSeq" id="WP_346751197.1">
    <property type="nucleotide sequence ID" value="NZ_JAUJEA010000002.1"/>
</dbReference>
<feature type="signal peptide" evidence="2">
    <location>
        <begin position="1"/>
        <end position="19"/>
    </location>
</feature>
<feature type="region of interest" description="Disordered" evidence="1">
    <location>
        <begin position="265"/>
        <end position="288"/>
    </location>
</feature>
<sequence>MKKALNFLRVIPLCALFCACNQLNPLEEQPPEFTEEQIAFDATELNKLGKQFTQVLSATISDNNVKKFLKTEAVKQFDGDYDILFARVKDDPVQVEHANGRTETLSFTELLRSASSNSRTDEAAFEDLIEAIAVKYPLLQISLPELPAASAESWDTQNYDPLVVFVPADYEESEADKLEAFNTAGETIWLDPKVPPTQPTIVVGANERVVAMPIEEYNHLVNDGGRTEYCLNTPIMLNPYFAYFNTLDYRNIFACRLDTPGPIGGGGNGGSGSSNANDCSRETDPSEENVSQIQFASISKLRGLEDWVLGRMEITVWAIMWDLNMDEGVYETEQDEGKRKDYRTCKWFDCDPIIKTVNLGMNVTWDPGFHSNRMKYVWYEEDASFQNKTINEYYDTDIDITLRGKKVNERKTDFVPLRMSNLADRIGSHYVNFTDGPCHNGTSYLADDKMYFWVNRKNRL</sequence>
<comment type="caution">
    <text evidence="3">The sequence shown here is derived from an EMBL/GenBank/DDBJ whole genome shotgun (WGS) entry which is preliminary data.</text>
</comment>
<keyword evidence="4" id="KW-1185">Reference proteome</keyword>
<gene>
    <name evidence="3" type="ORF">QQ008_07355</name>
</gene>